<organism evidence="2 3">
    <name type="scientific">Crenobacter oryzisoli</name>
    <dbReference type="NCBI Taxonomy" id="3056844"/>
    <lineage>
        <taxon>Bacteria</taxon>
        <taxon>Pseudomonadati</taxon>
        <taxon>Pseudomonadota</taxon>
        <taxon>Betaproteobacteria</taxon>
        <taxon>Neisseriales</taxon>
        <taxon>Neisseriaceae</taxon>
        <taxon>Crenobacter</taxon>
    </lineage>
</organism>
<name>A0ABT7XIY9_9NEIS</name>
<proteinExistence type="predicted"/>
<feature type="region of interest" description="Disordered" evidence="1">
    <location>
        <begin position="75"/>
        <end position="110"/>
    </location>
</feature>
<keyword evidence="3" id="KW-1185">Reference proteome</keyword>
<accession>A0ABT7XIY9</accession>
<protein>
    <submittedName>
        <fullName evidence="2">Uncharacterized protein</fullName>
    </submittedName>
</protein>
<evidence type="ECO:0000313" key="2">
    <source>
        <dbReference type="EMBL" id="MDN0073688.1"/>
    </source>
</evidence>
<dbReference type="Proteomes" id="UP001168540">
    <property type="component" value="Unassembled WGS sequence"/>
</dbReference>
<reference evidence="2" key="1">
    <citation type="submission" date="2023-06" db="EMBL/GenBank/DDBJ databases">
        <authorList>
            <person name="Zhang S."/>
        </authorList>
    </citation>
    <scope>NUCLEOTIDE SEQUENCE</scope>
    <source>
        <strain evidence="2">SG2303</strain>
    </source>
</reference>
<gene>
    <name evidence="2" type="ORF">QU481_02115</name>
</gene>
<sequence>MDFTTNRQAAAFIGCLPHGDGPAMHYAAFLILFSLVDFDINLNDQPLFDQLNDIGFIFSPSRHLPDVERQMNYRALRSAPSSSDCPERAESRGRDGGENHDRGRDETDYR</sequence>
<dbReference type="EMBL" id="JAUEDK010000003">
    <property type="protein sequence ID" value="MDN0073688.1"/>
    <property type="molecule type" value="Genomic_DNA"/>
</dbReference>
<evidence type="ECO:0000256" key="1">
    <source>
        <dbReference type="SAM" id="MobiDB-lite"/>
    </source>
</evidence>
<comment type="caution">
    <text evidence="2">The sequence shown here is derived from an EMBL/GenBank/DDBJ whole genome shotgun (WGS) entry which is preliminary data.</text>
</comment>
<dbReference type="RefSeq" id="WP_289828220.1">
    <property type="nucleotide sequence ID" value="NZ_JAUEDK010000003.1"/>
</dbReference>
<evidence type="ECO:0000313" key="3">
    <source>
        <dbReference type="Proteomes" id="UP001168540"/>
    </source>
</evidence>
<feature type="compositionally biased region" description="Basic and acidic residues" evidence="1">
    <location>
        <begin position="85"/>
        <end position="110"/>
    </location>
</feature>